<dbReference type="PANTHER" id="PTHR11014:SF63">
    <property type="entry name" value="METALLOPEPTIDASE, PUTATIVE (AFU_ORTHOLOGUE AFUA_6G09600)-RELATED"/>
    <property type="match status" value="1"/>
</dbReference>
<evidence type="ECO:0000256" key="2">
    <source>
        <dbReference type="PIRSR" id="PIRSR005962-1"/>
    </source>
</evidence>
<dbReference type="SUPFAM" id="SSF53187">
    <property type="entry name" value="Zn-dependent exopeptidases"/>
    <property type="match status" value="1"/>
</dbReference>
<dbReference type="AlphaFoldDB" id="A0A3N4PSH3"/>
<dbReference type="Gene3D" id="3.40.630.10">
    <property type="entry name" value="Zn peptidases"/>
    <property type="match status" value="1"/>
</dbReference>
<feature type="binding site" evidence="2">
    <location>
        <position position="367"/>
    </location>
    <ligand>
        <name>Mn(2+)</name>
        <dbReference type="ChEBI" id="CHEBI:29035"/>
        <label>2</label>
    </ligand>
</feature>
<name>A0A3N4PSH3_9BACT</name>
<dbReference type="Pfam" id="PF07687">
    <property type="entry name" value="M20_dimer"/>
    <property type="match status" value="1"/>
</dbReference>
<evidence type="ECO:0000313" key="4">
    <source>
        <dbReference type="EMBL" id="RPE07961.1"/>
    </source>
</evidence>
<dbReference type="CDD" id="cd03886">
    <property type="entry name" value="M20_Acy1"/>
    <property type="match status" value="1"/>
</dbReference>
<dbReference type="FunFam" id="3.30.70.360:FF:000001">
    <property type="entry name" value="N-acetyldiaminopimelate deacetylase"/>
    <property type="match status" value="1"/>
</dbReference>
<keyword evidence="1 4" id="KW-0378">Hydrolase</keyword>
<keyword evidence="2" id="KW-0464">Manganese</keyword>
<dbReference type="GO" id="GO:0019877">
    <property type="term" value="P:diaminopimelate biosynthetic process"/>
    <property type="evidence" value="ECO:0007669"/>
    <property type="project" value="UniProtKB-ARBA"/>
</dbReference>
<reference evidence="4 5" key="1">
    <citation type="submission" date="2018-11" db="EMBL/GenBank/DDBJ databases">
        <title>Chitinophaga lutea sp.nov., isolate from arsenic contaminated soil.</title>
        <authorList>
            <person name="Zong Y."/>
        </authorList>
    </citation>
    <scope>NUCLEOTIDE SEQUENCE [LARGE SCALE GENOMIC DNA]</scope>
    <source>
        <strain evidence="4 5">ZY74</strain>
    </source>
</reference>
<gene>
    <name evidence="4" type="ORF">EGT74_12860</name>
</gene>
<proteinExistence type="predicted"/>
<dbReference type="SUPFAM" id="SSF55031">
    <property type="entry name" value="Bacterial exopeptidase dimerisation domain"/>
    <property type="match status" value="1"/>
</dbReference>
<comment type="caution">
    <text evidence="4">The sequence shown here is derived from an EMBL/GenBank/DDBJ whole genome shotgun (WGS) entry which is preliminary data.</text>
</comment>
<dbReference type="GO" id="GO:0050118">
    <property type="term" value="F:N-acetyldiaminopimelate deacetylase activity"/>
    <property type="evidence" value="ECO:0007669"/>
    <property type="project" value="UniProtKB-ARBA"/>
</dbReference>
<dbReference type="PANTHER" id="PTHR11014">
    <property type="entry name" value="PEPTIDASE M20 FAMILY MEMBER"/>
    <property type="match status" value="1"/>
</dbReference>
<dbReference type="GO" id="GO:0046872">
    <property type="term" value="F:metal ion binding"/>
    <property type="evidence" value="ECO:0007669"/>
    <property type="project" value="UniProtKB-KW"/>
</dbReference>
<organism evidence="4 5">
    <name type="scientific">Chitinophaga lutea</name>
    <dbReference type="NCBI Taxonomy" id="2488634"/>
    <lineage>
        <taxon>Bacteria</taxon>
        <taxon>Pseudomonadati</taxon>
        <taxon>Bacteroidota</taxon>
        <taxon>Chitinophagia</taxon>
        <taxon>Chitinophagales</taxon>
        <taxon>Chitinophagaceae</taxon>
        <taxon>Chitinophaga</taxon>
    </lineage>
</organism>
<feature type="binding site" evidence="2">
    <location>
        <position position="105"/>
    </location>
    <ligand>
        <name>Mn(2+)</name>
        <dbReference type="ChEBI" id="CHEBI:29035"/>
        <label>2</label>
    </ligand>
</feature>
<keyword evidence="5" id="KW-1185">Reference proteome</keyword>
<sequence length="395" mass="42829">MLKEKIRALAHEMLPTAIETRRHLHANPELSFMEHNTAAFIAGKLDAMGIPYQKMANTGLVAMIEGTLAASDKVLALRADIDALPIHEKNDVPYVSKFPGVMHACGHDVHTTSLLTTAGILLQLRDSFAGKLKLIFQPGEELVPGGASMMIKEGVLENPRPANILGQHVMPELEAGKIGFRSGTYMASVDEIYITVEGKGGHGAMPHTTIDPVLITSHLITGLQQLVSRNANPTTPSVLTFGRVIADGAHNVIPDKVTIDGTFRTLDENWRQEARKRIEKMATALVESMGGKCTVFIKPGYPVLYNNERLTAATRQHTEAYVGKENVTDLDIWMAAEDFAAYSQITDACFYRLGTGNAARGITSGLHTATFDVDESAIETGAGLMAWLAVKSLEN</sequence>
<dbReference type="InterPro" id="IPR011650">
    <property type="entry name" value="Peptidase_M20_dimer"/>
</dbReference>
<dbReference type="RefSeq" id="WP_123846961.1">
    <property type="nucleotide sequence ID" value="NZ_RPDH01000002.1"/>
</dbReference>
<feature type="binding site" evidence="2">
    <location>
        <position position="141"/>
    </location>
    <ligand>
        <name>Mn(2+)</name>
        <dbReference type="ChEBI" id="CHEBI:29035"/>
        <label>2</label>
    </ligand>
</feature>
<evidence type="ECO:0000256" key="1">
    <source>
        <dbReference type="ARBA" id="ARBA00022801"/>
    </source>
</evidence>
<keyword evidence="2" id="KW-0479">Metal-binding</keyword>
<dbReference type="InterPro" id="IPR017439">
    <property type="entry name" value="Amidohydrolase"/>
</dbReference>
<dbReference type="EMBL" id="RPDH01000002">
    <property type="protein sequence ID" value="RPE07961.1"/>
    <property type="molecule type" value="Genomic_DNA"/>
</dbReference>
<dbReference type="NCBIfam" id="TIGR01891">
    <property type="entry name" value="amidohydrolases"/>
    <property type="match status" value="1"/>
</dbReference>
<protein>
    <submittedName>
        <fullName evidence="4">Amidohydrolase</fullName>
    </submittedName>
</protein>
<feature type="binding site" evidence="2">
    <location>
        <position position="168"/>
    </location>
    <ligand>
        <name>Mn(2+)</name>
        <dbReference type="ChEBI" id="CHEBI:29035"/>
        <label>2</label>
    </ligand>
</feature>
<evidence type="ECO:0000313" key="5">
    <source>
        <dbReference type="Proteomes" id="UP000278351"/>
    </source>
</evidence>
<feature type="domain" description="Peptidase M20 dimerisation" evidence="3">
    <location>
        <begin position="193"/>
        <end position="284"/>
    </location>
</feature>
<dbReference type="PIRSF" id="PIRSF005962">
    <property type="entry name" value="Pept_M20D_amidohydro"/>
    <property type="match status" value="1"/>
</dbReference>
<dbReference type="Pfam" id="PF01546">
    <property type="entry name" value="Peptidase_M20"/>
    <property type="match status" value="1"/>
</dbReference>
<dbReference type="OrthoDB" id="9776731at2"/>
<evidence type="ECO:0000259" key="3">
    <source>
        <dbReference type="Pfam" id="PF07687"/>
    </source>
</evidence>
<feature type="binding site" evidence="2">
    <location>
        <position position="107"/>
    </location>
    <ligand>
        <name>Mn(2+)</name>
        <dbReference type="ChEBI" id="CHEBI:29035"/>
        <label>2</label>
    </ligand>
</feature>
<comment type="cofactor">
    <cofactor evidence="2">
        <name>Mn(2+)</name>
        <dbReference type="ChEBI" id="CHEBI:29035"/>
    </cofactor>
    <text evidence="2">The Mn(2+) ion enhances activity.</text>
</comment>
<dbReference type="Proteomes" id="UP000278351">
    <property type="component" value="Unassembled WGS sequence"/>
</dbReference>
<accession>A0A3N4PSH3</accession>
<dbReference type="Gene3D" id="3.30.70.360">
    <property type="match status" value="1"/>
</dbReference>
<dbReference type="InterPro" id="IPR002933">
    <property type="entry name" value="Peptidase_M20"/>
</dbReference>
<dbReference type="InterPro" id="IPR036264">
    <property type="entry name" value="Bact_exopeptidase_dim_dom"/>
</dbReference>